<dbReference type="InterPro" id="IPR050361">
    <property type="entry name" value="MPP/UQCRC_Complex"/>
</dbReference>
<protein>
    <recommendedName>
        <fullName evidence="6">Peptidase M16 C-terminal domain-containing protein</fullName>
    </recommendedName>
</protein>
<evidence type="ECO:0008006" key="6">
    <source>
        <dbReference type="Google" id="ProtNLM"/>
    </source>
</evidence>
<evidence type="ECO:0000256" key="1">
    <source>
        <dbReference type="ARBA" id="ARBA00007261"/>
    </source>
</evidence>
<comment type="similarity">
    <text evidence="1">Belongs to the peptidase M16 family.</text>
</comment>
<dbReference type="Proteomes" id="UP000051035">
    <property type="component" value="Unassembled WGS sequence"/>
</dbReference>
<dbReference type="InterPro" id="IPR011249">
    <property type="entry name" value="Metalloenz_LuxS/M16"/>
</dbReference>
<evidence type="ECO:0000259" key="2">
    <source>
        <dbReference type="Pfam" id="PF00675"/>
    </source>
</evidence>
<organism evidence="4 5">
    <name type="scientific">candidate division TA06 bacterium SM1_40</name>
    <dbReference type="NCBI Taxonomy" id="1703773"/>
    <lineage>
        <taxon>Bacteria</taxon>
        <taxon>Bacteria division TA06</taxon>
    </lineage>
</organism>
<dbReference type="SUPFAM" id="SSF63411">
    <property type="entry name" value="LuxS/MPP-like metallohydrolase"/>
    <property type="match status" value="2"/>
</dbReference>
<dbReference type="AlphaFoldDB" id="A0A0S8JQG9"/>
<dbReference type="Pfam" id="PF00675">
    <property type="entry name" value="Peptidase_M16"/>
    <property type="match status" value="1"/>
</dbReference>
<feature type="domain" description="Peptidase M16 C-terminal" evidence="3">
    <location>
        <begin position="118"/>
        <end position="294"/>
    </location>
</feature>
<comment type="caution">
    <text evidence="4">The sequence shown here is derived from an EMBL/GenBank/DDBJ whole genome shotgun (WGS) entry which is preliminary data.</text>
</comment>
<dbReference type="Pfam" id="PF05193">
    <property type="entry name" value="Peptidase_M16_C"/>
    <property type="match status" value="1"/>
</dbReference>
<evidence type="ECO:0000313" key="5">
    <source>
        <dbReference type="Proteomes" id="UP000051035"/>
    </source>
</evidence>
<dbReference type="PANTHER" id="PTHR11851:SF49">
    <property type="entry name" value="MITOCHONDRIAL-PROCESSING PEPTIDASE SUBUNIT ALPHA"/>
    <property type="match status" value="1"/>
</dbReference>
<dbReference type="GO" id="GO:0046872">
    <property type="term" value="F:metal ion binding"/>
    <property type="evidence" value="ECO:0007669"/>
    <property type="project" value="InterPro"/>
</dbReference>
<feature type="domain" description="Peptidase M16 N-terminal" evidence="2">
    <location>
        <begin position="3"/>
        <end position="110"/>
    </location>
</feature>
<evidence type="ECO:0000313" key="4">
    <source>
        <dbReference type="EMBL" id="KPL11427.1"/>
    </source>
</evidence>
<sequence length="384" mass="43802">MARLLVHGTRERSAIEIAEAIDYVGGRLDTYASDDASYVSISVLSRDLLLGLDLLCELLTAPTFPEEELERERGLVLTEMAQRKDDPRTVVGDAFREAVFEDHPYHRPVTGYEETVTSLTREAILSFYERFYRPNNCAIAAVGDFDPDNLIEELGKRLETWERRDVPAVEPKTPRPIEKSELKLIDMDISQSYARFGHHGIKRNHPDYYAISVMNRILGAVGSGRIFREVREERGLAYDARARFPSLLDLGTFYASFETKIESTQEALDVTLDQIRRMKTRGVTSEELADAKSYLTGHFPLTFETGRQLAAILLDIQLFDLGPEYLAEYLDTIESVTKKDIKRVAQQYLDPEKMIFVVVTRLEDLSLDVPGIEQPEQQTEKDMH</sequence>
<dbReference type="PANTHER" id="PTHR11851">
    <property type="entry name" value="METALLOPROTEASE"/>
    <property type="match status" value="1"/>
</dbReference>
<dbReference type="InterPro" id="IPR011765">
    <property type="entry name" value="Pept_M16_N"/>
</dbReference>
<gene>
    <name evidence="4" type="ORF">AMJ71_00945</name>
</gene>
<dbReference type="InterPro" id="IPR007863">
    <property type="entry name" value="Peptidase_M16_C"/>
</dbReference>
<proteinExistence type="inferred from homology"/>
<accession>A0A0S8JQG9</accession>
<dbReference type="EMBL" id="LJVA01000005">
    <property type="protein sequence ID" value="KPL11427.1"/>
    <property type="molecule type" value="Genomic_DNA"/>
</dbReference>
<dbReference type="Gene3D" id="3.30.830.10">
    <property type="entry name" value="Metalloenzyme, LuxS/M16 peptidase-like"/>
    <property type="match status" value="2"/>
</dbReference>
<reference evidence="4 5" key="1">
    <citation type="journal article" date="2015" name="Microbiome">
        <title>Genomic resolution of linkages in carbon, nitrogen, and sulfur cycling among widespread estuary sediment bacteria.</title>
        <authorList>
            <person name="Baker B.J."/>
            <person name="Lazar C.S."/>
            <person name="Teske A.P."/>
            <person name="Dick G.J."/>
        </authorList>
    </citation>
    <scope>NUCLEOTIDE SEQUENCE [LARGE SCALE GENOMIC DNA]</scope>
    <source>
        <strain evidence="4">SM1_40</strain>
    </source>
</reference>
<name>A0A0S8JQG9_UNCT6</name>
<evidence type="ECO:0000259" key="3">
    <source>
        <dbReference type="Pfam" id="PF05193"/>
    </source>
</evidence>